<evidence type="ECO:0000256" key="3">
    <source>
        <dbReference type="ARBA" id="ARBA00022490"/>
    </source>
</evidence>
<evidence type="ECO:0000256" key="2">
    <source>
        <dbReference type="ARBA" id="ARBA00004752"/>
    </source>
</evidence>
<keyword evidence="6 7" id="KW-0067">ATP-binding</keyword>
<dbReference type="EC" id="6.3.2.9" evidence="7 8"/>
<comment type="function">
    <text evidence="7 8">Cell wall formation. Catalyzes the addition of glutamate to the nucleotide precursor UDP-N-acetylmuramoyl-L-alanine (UMA).</text>
</comment>
<comment type="caution">
    <text evidence="11">The sequence shown here is derived from an EMBL/GenBank/DDBJ whole genome shotgun (WGS) entry which is preliminary data.</text>
</comment>
<dbReference type="GO" id="GO:0005737">
    <property type="term" value="C:cytoplasm"/>
    <property type="evidence" value="ECO:0007669"/>
    <property type="project" value="UniProtKB-SubCell"/>
</dbReference>
<dbReference type="Gene3D" id="3.40.50.720">
    <property type="entry name" value="NAD(P)-binding Rossmann-like Domain"/>
    <property type="match status" value="1"/>
</dbReference>
<dbReference type="NCBIfam" id="TIGR01087">
    <property type="entry name" value="murD"/>
    <property type="match status" value="1"/>
</dbReference>
<dbReference type="InterPro" id="IPR004101">
    <property type="entry name" value="Mur_ligase_C"/>
</dbReference>
<dbReference type="SUPFAM" id="SSF51984">
    <property type="entry name" value="MurCD N-terminal domain"/>
    <property type="match status" value="1"/>
</dbReference>
<comment type="pathway">
    <text evidence="2 7 8">Cell wall biogenesis; peptidoglycan biosynthesis.</text>
</comment>
<dbReference type="GO" id="GO:0009252">
    <property type="term" value="P:peptidoglycan biosynthetic process"/>
    <property type="evidence" value="ECO:0007669"/>
    <property type="project" value="UniProtKB-UniRule"/>
</dbReference>
<name>A0A0S7XS36_UNCSA</name>
<keyword evidence="5 7" id="KW-0547">Nucleotide-binding</keyword>
<keyword evidence="4 7" id="KW-0436">Ligase</keyword>
<dbReference type="Pfam" id="PF21799">
    <property type="entry name" value="MurD-like_N"/>
    <property type="match status" value="1"/>
</dbReference>
<dbReference type="Pfam" id="PF08245">
    <property type="entry name" value="Mur_ligase_M"/>
    <property type="match status" value="1"/>
</dbReference>
<feature type="domain" description="Mur ligase central" evidence="10">
    <location>
        <begin position="114"/>
        <end position="270"/>
    </location>
</feature>
<keyword evidence="7 8" id="KW-0132">Cell division</keyword>
<evidence type="ECO:0000256" key="5">
    <source>
        <dbReference type="ARBA" id="ARBA00022741"/>
    </source>
</evidence>
<keyword evidence="7 8" id="KW-0961">Cell wall biogenesis/degradation</keyword>
<dbReference type="GO" id="GO:0008360">
    <property type="term" value="P:regulation of cell shape"/>
    <property type="evidence" value="ECO:0007669"/>
    <property type="project" value="UniProtKB-KW"/>
</dbReference>
<dbReference type="PATRIC" id="fig|1703775.3.peg.1254"/>
<evidence type="ECO:0000313" key="12">
    <source>
        <dbReference type="Proteomes" id="UP000051861"/>
    </source>
</evidence>
<dbReference type="Proteomes" id="UP000051861">
    <property type="component" value="Unassembled WGS sequence"/>
</dbReference>
<keyword evidence="7 8" id="KW-0131">Cell cycle</keyword>
<accession>A0A0S7XS36</accession>
<dbReference type="Gene3D" id="3.90.190.20">
    <property type="entry name" value="Mur ligase, C-terminal domain"/>
    <property type="match status" value="1"/>
</dbReference>
<dbReference type="GO" id="GO:0071555">
    <property type="term" value="P:cell wall organization"/>
    <property type="evidence" value="ECO:0007669"/>
    <property type="project" value="UniProtKB-KW"/>
</dbReference>
<comment type="subcellular location">
    <subcellularLocation>
        <location evidence="1 7 8">Cytoplasm</location>
    </subcellularLocation>
</comment>
<dbReference type="GO" id="GO:0008764">
    <property type="term" value="F:UDP-N-acetylmuramoylalanine-D-glutamate ligase activity"/>
    <property type="evidence" value="ECO:0007669"/>
    <property type="project" value="UniProtKB-UniRule"/>
</dbReference>
<dbReference type="EMBL" id="LIZX01000148">
    <property type="protein sequence ID" value="KPJ65003.1"/>
    <property type="molecule type" value="Genomic_DNA"/>
</dbReference>
<evidence type="ECO:0000256" key="4">
    <source>
        <dbReference type="ARBA" id="ARBA00022598"/>
    </source>
</evidence>
<dbReference type="GO" id="GO:0051301">
    <property type="term" value="P:cell division"/>
    <property type="evidence" value="ECO:0007669"/>
    <property type="project" value="UniProtKB-KW"/>
</dbReference>
<proteinExistence type="inferred from homology"/>
<feature type="binding site" evidence="7">
    <location>
        <begin position="116"/>
        <end position="122"/>
    </location>
    <ligand>
        <name>ATP</name>
        <dbReference type="ChEBI" id="CHEBI:30616"/>
    </ligand>
</feature>
<sequence>MNYTNKNITVFGLARSGIAAARKLVSLGAKVTVTEIKTASDIDEAVLKEFHDLGVDLELGGHSPKSIVAADLIVVSPGVHLDIPVLEEAANKGIPIISEIELAYQIIKIPIIAVTGTNGKTTTTTLIGEFLKAGGKKAAVVGNIGIPLIGVDDTSFDYIVAEISSYQLETIVEFRPWISLLLNIQPDHLERHKTMEYYIQQKARIFINQMGDDYLIYNQDDAHVSETVKKAKAQLRGFSKSNPEIITLSPAEIRIPGRHNLENALAAAQAAYLCGVDKKTVAEVLRSFPGVEHRIEFVSKIKGVEFYNDSKATNPDSSRVALDTFCGRKIILILGGKDKGVSLDALAQKVKEGVKAVILMGEASARFERSLREIGFSSIHRTGSMEEAVKKSFSLAEMDEVVLLSPACASFDMFSNYEERGRAFKEAVKELQINN</sequence>
<evidence type="ECO:0000259" key="9">
    <source>
        <dbReference type="Pfam" id="PF02875"/>
    </source>
</evidence>
<feature type="domain" description="Mur ligase C-terminal" evidence="9">
    <location>
        <begin position="293"/>
        <end position="408"/>
    </location>
</feature>
<dbReference type="AlphaFoldDB" id="A0A0S7XS36"/>
<dbReference type="Gene3D" id="3.40.1190.10">
    <property type="entry name" value="Mur-like, catalytic domain"/>
    <property type="match status" value="1"/>
</dbReference>
<dbReference type="Pfam" id="PF02875">
    <property type="entry name" value="Mur_ligase_C"/>
    <property type="match status" value="1"/>
</dbReference>
<organism evidence="11 12">
    <name type="scientific">candidate division WOR-1 bacterium DG_54_3</name>
    <dbReference type="NCBI Taxonomy" id="1703775"/>
    <lineage>
        <taxon>Bacteria</taxon>
        <taxon>Bacillati</taxon>
        <taxon>Saganbacteria</taxon>
    </lineage>
</organism>
<evidence type="ECO:0000259" key="10">
    <source>
        <dbReference type="Pfam" id="PF08245"/>
    </source>
</evidence>
<evidence type="ECO:0000256" key="6">
    <source>
        <dbReference type="ARBA" id="ARBA00022840"/>
    </source>
</evidence>
<dbReference type="GO" id="GO:0005524">
    <property type="term" value="F:ATP binding"/>
    <property type="evidence" value="ECO:0007669"/>
    <property type="project" value="UniProtKB-UniRule"/>
</dbReference>
<keyword evidence="7 8" id="KW-0573">Peptidoglycan synthesis</keyword>
<dbReference type="InterPro" id="IPR005762">
    <property type="entry name" value="MurD"/>
</dbReference>
<keyword evidence="7 8" id="KW-0133">Cell shape</keyword>
<dbReference type="SUPFAM" id="SSF53623">
    <property type="entry name" value="MurD-like peptide ligases, catalytic domain"/>
    <property type="match status" value="1"/>
</dbReference>
<dbReference type="HAMAP" id="MF_00639">
    <property type="entry name" value="MurD"/>
    <property type="match status" value="1"/>
</dbReference>
<dbReference type="InterPro" id="IPR036565">
    <property type="entry name" value="Mur-like_cat_sf"/>
</dbReference>
<dbReference type="UniPathway" id="UPA00219"/>
<evidence type="ECO:0000256" key="8">
    <source>
        <dbReference type="RuleBase" id="RU003664"/>
    </source>
</evidence>
<dbReference type="PANTHER" id="PTHR43692">
    <property type="entry name" value="UDP-N-ACETYLMURAMOYLALANINE--D-GLUTAMATE LIGASE"/>
    <property type="match status" value="1"/>
</dbReference>
<evidence type="ECO:0000256" key="7">
    <source>
        <dbReference type="HAMAP-Rule" id="MF_00639"/>
    </source>
</evidence>
<comment type="catalytic activity">
    <reaction evidence="7 8">
        <text>UDP-N-acetyl-alpha-D-muramoyl-L-alanine + D-glutamate + ATP = UDP-N-acetyl-alpha-D-muramoyl-L-alanyl-D-glutamate + ADP + phosphate + H(+)</text>
        <dbReference type="Rhea" id="RHEA:16429"/>
        <dbReference type="ChEBI" id="CHEBI:15378"/>
        <dbReference type="ChEBI" id="CHEBI:29986"/>
        <dbReference type="ChEBI" id="CHEBI:30616"/>
        <dbReference type="ChEBI" id="CHEBI:43474"/>
        <dbReference type="ChEBI" id="CHEBI:83898"/>
        <dbReference type="ChEBI" id="CHEBI:83900"/>
        <dbReference type="ChEBI" id="CHEBI:456216"/>
        <dbReference type="EC" id="6.3.2.9"/>
    </reaction>
</comment>
<gene>
    <name evidence="7" type="primary">murD</name>
    <name evidence="11" type="ORF">AMJ44_11480</name>
</gene>
<comment type="similarity">
    <text evidence="7">Belongs to the MurCDEF family.</text>
</comment>
<dbReference type="PANTHER" id="PTHR43692:SF1">
    <property type="entry name" value="UDP-N-ACETYLMURAMOYLALANINE--D-GLUTAMATE LIGASE"/>
    <property type="match status" value="1"/>
</dbReference>
<protein>
    <recommendedName>
        <fullName evidence="7 8">UDP-N-acetylmuramoylalanine--D-glutamate ligase</fullName>
        <ecNumber evidence="7 8">6.3.2.9</ecNumber>
    </recommendedName>
    <alternativeName>
        <fullName evidence="7">D-glutamic acid-adding enzyme</fullName>
    </alternativeName>
    <alternativeName>
        <fullName evidence="7">UDP-N-acetylmuramoyl-L-alanyl-D-glutamate synthetase</fullName>
    </alternativeName>
</protein>
<keyword evidence="3 7" id="KW-0963">Cytoplasm</keyword>
<dbReference type="InterPro" id="IPR013221">
    <property type="entry name" value="Mur_ligase_cen"/>
</dbReference>
<dbReference type="InterPro" id="IPR036615">
    <property type="entry name" value="Mur_ligase_C_dom_sf"/>
</dbReference>
<evidence type="ECO:0000313" key="11">
    <source>
        <dbReference type="EMBL" id="KPJ65003.1"/>
    </source>
</evidence>
<dbReference type="SUPFAM" id="SSF53244">
    <property type="entry name" value="MurD-like peptide ligases, peptide-binding domain"/>
    <property type="match status" value="1"/>
</dbReference>
<evidence type="ECO:0000256" key="1">
    <source>
        <dbReference type="ARBA" id="ARBA00004496"/>
    </source>
</evidence>
<reference evidence="11 12" key="1">
    <citation type="journal article" date="2015" name="Microbiome">
        <title>Genomic resolution of linkages in carbon, nitrogen, and sulfur cycling among widespread estuary sediment bacteria.</title>
        <authorList>
            <person name="Baker B.J."/>
            <person name="Lazar C.S."/>
            <person name="Teske A.P."/>
            <person name="Dick G.J."/>
        </authorList>
    </citation>
    <scope>NUCLEOTIDE SEQUENCE [LARGE SCALE GENOMIC DNA]</scope>
    <source>
        <strain evidence="11">DG_54_3</strain>
    </source>
</reference>